<gene>
    <name evidence="5" type="ORF">CLIT_10c02810</name>
</gene>
<feature type="binding site" evidence="4">
    <location>
        <position position="201"/>
    </location>
    <ligand>
        <name>a divalent metal cation</name>
        <dbReference type="ChEBI" id="CHEBI:60240"/>
        <label>1</label>
    </ligand>
</feature>
<dbReference type="OrthoDB" id="9810005at2"/>
<evidence type="ECO:0000313" key="6">
    <source>
        <dbReference type="Proteomes" id="UP000027946"/>
    </source>
</evidence>
<dbReference type="InterPro" id="IPR032466">
    <property type="entry name" value="Metal_Hydrolase"/>
</dbReference>
<sequence>MFVDVHCHIDQYGDYEMVNMKNVKVVVGAAMDYHSGEKLLSMAQENKSIYACLGIHPEYREHYRQMDMVKRQIYENRENIIAVGEVGLAHYSIDELDETCKRKAYEESLYILEEFVRIAKDIKKPIVLHAIEDSAYDAIRLLDQYGVESALFHWFEGDEKALGMIVERGYYVSVSPDVMYNRRYDDFVNMIPIGNIVFESDGPWEYEGRRGMPDMIVEIAKHLSIRRGISLEEIEKAAYENSCSLFGVIF</sequence>
<dbReference type="AlphaFoldDB" id="A0A069RET8"/>
<feature type="binding site" evidence="4">
    <location>
        <position position="6"/>
    </location>
    <ligand>
        <name>a divalent metal cation</name>
        <dbReference type="ChEBI" id="CHEBI:60240"/>
        <label>1</label>
    </ligand>
</feature>
<feature type="binding site" evidence="4">
    <location>
        <position position="8"/>
    </location>
    <ligand>
        <name>a divalent metal cation</name>
        <dbReference type="ChEBI" id="CHEBI:60240"/>
        <label>1</label>
    </ligand>
</feature>
<evidence type="ECO:0000256" key="4">
    <source>
        <dbReference type="PIRSR" id="PIRSR005902-1"/>
    </source>
</evidence>
<feature type="binding site" evidence="4">
    <location>
        <position position="85"/>
    </location>
    <ligand>
        <name>a divalent metal cation</name>
        <dbReference type="ChEBI" id="CHEBI:60240"/>
        <label>1</label>
    </ligand>
</feature>
<keyword evidence="6" id="KW-1185">Reference proteome</keyword>
<feature type="binding site" evidence="4">
    <location>
        <position position="153"/>
    </location>
    <ligand>
        <name>a divalent metal cation</name>
        <dbReference type="ChEBI" id="CHEBI:60240"/>
        <label>2</label>
    </ligand>
</feature>
<keyword evidence="2 4" id="KW-0479">Metal-binding</keyword>
<protein>
    <submittedName>
        <fullName evidence="5">Putative deoxyribonuclease</fullName>
        <ecNumber evidence="5">3.1.21.-</ecNumber>
    </submittedName>
</protein>
<organism evidence="5 6">
    <name type="scientific">Peptoclostridium litorale DSM 5388</name>
    <dbReference type="NCBI Taxonomy" id="1121324"/>
    <lineage>
        <taxon>Bacteria</taxon>
        <taxon>Bacillati</taxon>
        <taxon>Bacillota</taxon>
        <taxon>Clostridia</taxon>
        <taxon>Peptostreptococcales</taxon>
        <taxon>Peptoclostridiaceae</taxon>
        <taxon>Peptoclostridium</taxon>
    </lineage>
</organism>
<dbReference type="CDD" id="cd01310">
    <property type="entry name" value="TatD_DNAse"/>
    <property type="match status" value="1"/>
</dbReference>
<comment type="similarity">
    <text evidence="1">Belongs to the metallo-dependent hydrolases superfamily. TatD-type hydrolase family.</text>
</comment>
<dbReference type="Pfam" id="PF01026">
    <property type="entry name" value="TatD_DNase"/>
    <property type="match status" value="1"/>
</dbReference>
<dbReference type="PIRSF" id="PIRSF005902">
    <property type="entry name" value="DNase_TatD"/>
    <property type="match status" value="1"/>
</dbReference>
<accession>A0A069RET8</accession>
<evidence type="ECO:0000256" key="2">
    <source>
        <dbReference type="ARBA" id="ARBA00022723"/>
    </source>
</evidence>
<dbReference type="EC" id="3.1.21.-" evidence="5"/>
<dbReference type="STRING" id="1121324.CLIT_10c02810"/>
<evidence type="ECO:0000256" key="3">
    <source>
        <dbReference type="ARBA" id="ARBA00022801"/>
    </source>
</evidence>
<comment type="caution">
    <text evidence="5">The sequence shown here is derived from an EMBL/GenBank/DDBJ whole genome shotgun (WGS) entry which is preliminary data.</text>
</comment>
<dbReference type="RefSeq" id="WP_038263892.1">
    <property type="nucleotide sequence ID" value="NZ_FSRH01000006.1"/>
</dbReference>
<dbReference type="GO" id="GO:0016788">
    <property type="term" value="F:hydrolase activity, acting on ester bonds"/>
    <property type="evidence" value="ECO:0007669"/>
    <property type="project" value="InterPro"/>
</dbReference>
<reference evidence="5 6" key="1">
    <citation type="submission" date="2014-03" db="EMBL/GenBank/DDBJ databases">
        <title>Genome sequence of Clostridium litorale W6, DSM 5388.</title>
        <authorList>
            <person name="Poehlein A."/>
            <person name="Jagirdar A."/>
            <person name="Khonsari B."/>
            <person name="Chibani C.M."/>
            <person name="Gutierrez Gutierrez D.A."/>
            <person name="Davydova E."/>
            <person name="Alghaithi H.S."/>
            <person name="Nair K.P."/>
            <person name="Dhamotharan K."/>
            <person name="Chandran L."/>
            <person name="G W."/>
            <person name="Daniel R."/>
        </authorList>
    </citation>
    <scope>NUCLEOTIDE SEQUENCE [LARGE SCALE GENOMIC DNA]</scope>
    <source>
        <strain evidence="5 6">W6</strain>
    </source>
</reference>
<dbReference type="InterPro" id="IPR001130">
    <property type="entry name" value="TatD-like"/>
</dbReference>
<evidence type="ECO:0000256" key="1">
    <source>
        <dbReference type="ARBA" id="ARBA00009275"/>
    </source>
</evidence>
<feature type="binding site" evidence="4">
    <location>
        <position position="129"/>
    </location>
    <ligand>
        <name>a divalent metal cation</name>
        <dbReference type="ChEBI" id="CHEBI:60240"/>
        <label>2</label>
    </ligand>
</feature>
<dbReference type="EMBL" id="JJMM01000010">
    <property type="protein sequence ID" value="KDR95554.1"/>
    <property type="molecule type" value="Genomic_DNA"/>
</dbReference>
<evidence type="ECO:0000313" key="5">
    <source>
        <dbReference type="EMBL" id="KDR95554.1"/>
    </source>
</evidence>
<dbReference type="PANTHER" id="PTHR46317">
    <property type="entry name" value="HYDROLASE OF PHP SUPERFAMILY-RELATED PROTEIN"/>
    <property type="match status" value="1"/>
</dbReference>
<dbReference type="GO" id="GO:0046872">
    <property type="term" value="F:metal ion binding"/>
    <property type="evidence" value="ECO:0007669"/>
    <property type="project" value="UniProtKB-KW"/>
</dbReference>
<proteinExistence type="inferred from homology"/>
<keyword evidence="3 5" id="KW-0378">Hydrolase</keyword>
<dbReference type="eggNOG" id="COG0084">
    <property type="taxonomic scope" value="Bacteria"/>
</dbReference>
<dbReference type="Proteomes" id="UP000027946">
    <property type="component" value="Unassembled WGS sequence"/>
</dbReference>
<name>A0A069RET8_PEPLI</name>
<dbReference type="SUPFAM" id="SSF51556">
    <property type="entry name" value="Metallo-dependent hydrolases"/>
    <property type="match status" value="1"/>
</dbReference>
<dbReference type="PANTHER" id="PTHR46317:SF1">
    <property type="entry name" value="HYDROLASE, TATD FAMILY"/>
    <property type="match status" value="1"/>
</dbReference>
<dbReference type="Gene3D" id="3.20.20.140">
    <property type="entry name" value="Metal-dependent hydrolases"/>
    <property type="match status" value="1"/>
</dbReference>